<protein>
    <submittedName>
        <fullName evidence="1">Uncharacterized protein</fullName>
    </submittedName>
</protein>
<sequence length="72" mass="7810">MAFQKAVKGTILVGGGALATVLGLSHFAHYKRKQPATLLGVPCPERELPCEKHVLGRINLLACILKKKKAKF</sequence>
<dbReference type="EMBL" id="VCEB01000003">
    <property type="protein sequence ID" value="KAB0380908.1"/>
    <property type="molecule type" value="Genomic_DNA"/>
</dbReference>
<evidence type="ECO:0000313" key="1">
    <source>
        <dbReference type="EMBL" id="KAB0380908.1"/>
    </source>
</evidence>
<dbReference type="Proteomes" id="UP000326062">
    <property type="component" value="Chromosome 3"/>
</dbReference>
<evidence type="ECO:0000313" key="2">
    <source>
        <dbReference type="Proteomes" id="UP000326062"/>
    </source>
</evidence>
<accession>A0A5J5MQ87</accession>
<keyword evidence="2" id="KW-1185">Reference proteome</keyword>
<organism evidence="1 2">
    <name type="scientific">Muntiacus reevesi</name>
    <name type="common">Reeves' muntjac</name>
    <name type="synonym">Cervus reevesi</name>
    <dbReference type="NCBI Taxonomy" id="9886"/>
    <lineage>
        <taxon>Eukaryota</taxon>
        <taxon>Metazoa</taxon>
        <taxon>Chordata</taxon>
        <taxon>Craniata</taxon>
        <taxon>Vertebrata</taxon>
        <taxon>Euteleostomi</taxon>
        <taxon>Mammalia</taxon>
        <taxon>Eutheria</taxon>
        <taxon>Laurasiatheria</taxon>
        <taxon>Artiodactyla</taxon>
        <taxon>Ruminantia</taxon>
        <taxon>Pecora</taxon>
        <taxon>Cervidae</taxon>
        <taxon>Muntiacinae</taxon>
        <taxon>Muntiacus</taxon>
    </lineage>
</organism>
<name>A0A5J5MQ87_MUNRE</name>
<gene>
    <name evidence="1" type="ORF">FD755_008692</name>
</gene>
<comment type="caution">
    <text evidence="1">The sequence shown here is derived from an EMBL/GenBank/DDBJ whole genome shotgun (WGS) entry which is preliminary data.</text>
</comment>
<reference evidence="1 2" key="1">
    <citation type="submission" date="2019-06" db="EMBL/GenBank/DDBJ databases">
        <title>Discovery of a novel chromosome fission-fusion reversal in muntjac.</title>
        <authorList>
            <person name="Mudd A.B."/>
            <person name="Bredeson J.V."/>
            <person name="Baum R."/>
            <person name="Hockemeyer D."/>
            <person name="Rokhsar D.S."/>
        </authorList>
    </citation>
    <scope>NUCLEOTIDE SEQUENCE [LARGE SCALE GENOMIC DNA]</scope>
    <source>
        <strain evidence="1">UCam_UCB_Mr</strain>
        <tissue evidence="1">Fibroblast cell line</tissue>
    </source>
</reference>
<dbReference type="AlphaFoldDB" id="A0A5J5MQ87"/>
<proteinExistence type="predicted"/>